<dbReference type="PANTHER" id="PTHR46696">
    <property type="entry name" value="P450, PUTATIVE (EUROFUNG)-RELATED"/>
    <property type="match status" value="1"/>
</dbReference>
<keyword evidence="2" id="KW-0479">Metal-binding</keyword>
<sequence length="434" mass="45643">MTLAPGHESADGSAAVLSARPPSAPPGGGCPFLRGATAAQTNGQEGQRLRALGPAPVVELPGAVQARAVVDFALAERLSAGPQVSRDAARHWPGDREGARSVDGVIARWTGSHNALNSYGDDHRELRAPIAAALTRRRVEAMTPVIESIVQDVLDGLDGVGAERNVDLVQSYALPVPHEVITRLLGVPAEHLTAFSAAAAGLFDASAGAEEMARSIGAVLALLDQLVGGAREHPGDNLVGDLVRAADASGNPLSDAALRDQLMLIIVAGTETTVHAIGTLLVHLLSHPDQLALVTSGQVSMEDALTESLRLRPPIASVPLRFAAWQFEDARSGEQFGEGEPILIHIAGANLDPERYEDPERFDVRREGGSRSLAFGYGPHVCPGAALATREIVIAVTRFLERYPHARLALAPELLEQTASFISNGYTSIAVELS</sequence>
<evidence type="ECO:0000256" key="3">
    <source>
        <dbReference type="SAM" id="MobiDB-lite"/>
    </source>
</evidence>
<gene>
    <name evidence="4" type="ORF">GCM10010328_35400</name>
</gene>
<organism evidence="4 5">
    <name type="scientific">Streptomyces rubiginosohelvolus</name>
    <dbReference type="NCBI Taxonomy" id="67362"/>
    <lineage>
        <taxon>Bacteria</taxon>
        <taxon>Bacillati</taxon>
        <taxon>Actinomycetota</taxon>
        <taxon>Actinomycetes</taxon>
        <taxon>Kitasatosporales</taxon>
        <taxon>Streptomycetaceae</taxon>
        <taxon>Streptomyces</taxon>
    </lineage>
</organism>
<evidence type="ECO:0000313" key="5">
    <source>
        <dbReference type="Proteomes" id="UP000624183"/>
    </source>
</evidence>
<dbReference type="InterPro" id="IPR002397">
    <property type="entry name" value="Cyt_P450_B"/>
</dbReference>
<evidence type="ECO:0000256" key="2">
    <source>
        <dbReference type="RuleBase" id="RU000461"/>
    </source>
</evidence>
<dbReference type="InterPro" id="IPR036396">
    <property type="entry name" value="Cyt_P450_sf"/>
</dbReference>
<dbReference type="PROSITE" id="PS00086">
    <property type="entry name" value="CYTOCHROME_P450"/>
    <property type="match status" value="1"/>
</dbReference>
<dbReference type="PANTHER" id="PTHR46696:SF1">
    <property type="entry name" value="CYTOCHROME P450 YJIB-RELATED"/>
    <property type="match status" value="1"/>
</dbReference>
<evidence type="ECO:0000313" key="4">
    <source>
        <dbReference type="EMBL" id="GGZ57437.1"/>
    </source>
</evidence>
<dbReference type="Proteomes" id="UP000624183">
    <property type="component" value="Unassembled WGS sequence"/>
</dbReference>
<evidence type="ECO:0000256" key="1">
    <source>
        <dbReference type="ARBA" id="ARBA00010617"/>
    </source>
</evidence>
<name>A0ABQ3BX61_9ACTN</name>
<dbReference type="Gene3D" id="1.10.630.10">
    <property type="entry name" value="Cytochrome P450"/>
    <property type="match status" value="1"/>
</dbReference>
<dbReference type="PRINTS" id="PR00359">
    <property type="entry name" value="BP450"/>
</dbReference>
<reference evidence="5" key="1">
    <citation type="journal article" date="2019" name="Int. J. Syst. Evol. Microbiol.">
        <title>The Global Catalogue of Microorganisms (GCM) 10K type strain sequencing project: providing services to taxonomists for standard genome sequencing and annotation.</title>
        <authorList>
            <consortium name="The Broad Institute Genomics Platform"/>
            <consortium name="The Broad Institute Genome Sequencing Center for Infectious Disease"/>
            <person name="Wu L."/>
            <person name="Ma J."/>
        </authorList>
    </citation>
    <scope>NUCLEOTIDE SEQUENCE [LARGE SCALE GENOMIC DNA]</scope>
    <source>
        <strain evidence="5">JCM 4602</strain>
    </source>
</reference>
<keyword evidence="2" id="KW-0560">Oxidoreductase</keyword>
<accession>A0ABQ3BX61</accession>
<dbReference type="Pfam" id="PF00067">
    <property type="entry name" value="p450"/>
    <property type="match status" value="1"/>
</dbReference>
<dbReference type="InterPro" id="IPR001128">
    <property type="entry name" value="Cyt_P450"/>
</dbReference>
<comment type="similarity">
    <text evidence="1 2">Belongs to the cytochrome P450 family.</text>
</comment>
<keyword evidence="5" id="KW-1185">Reference proteome</keyword>
<keyword evidence="2" id="KW-0349">Heme</keyword>
<feature type="region of interest" description="Disordered" evidence="3">
    <location>
        <begin position="1"/>
        <end position="30"/>
    </location>
</feature>
<protein>
    <submittedName>
        <fullName evidence="4">Cytochrome P450</fullName>
    </submittedName>
</protein>
<proteinExistence type="inferred from homology"/>
<dbReference type="SUPFAM" id="SSF48264">
    <property type="entry name" value="Cytochrome P450"/>
    <property type="match status" value="1"/>
</dbReference>
<dbReference type="EMBL" id="BMUW01000005">
    <property type="protein sequence ID" value="GGZ57437.1"/>
    <property type="molecule type" value="Genomic_DNA"/>
</dbReference>
<dbReference type="PRINTS" id="PR00385">
    <property type="entry name" value="P450"/>
</dbReference>
<dbReference type="InterPro" id="IPR017972">
    <property type="entry name" value="Cyt_P450_CS"/>
</dbReference>
<comment type="caution">
    <text evidence="4">The sequence shown here is derived from an EMBL/GenBank/DDBJ whole genome shotgun (WGS) entry which is preliminary data.</text>
</comment>
<keyword evidence="2" id="KW-0408">Iron</keyword>
<keyword evidence="2" id="KW-0503">Monooxygenase</keyword>